<dbReference type="PROSITE" id="PS50895">
    <property type="entry name" value="SURF1"/>
    <property type="match status" value="1"/>
</dbReference>
<dbReference type="Proteomes" id="UP000249203">
    <property type="component" value="Unassembled WGS sequence"/>
</dbReference>
<evidence type="ECO:0000313" key="8">
    <source>
        <dbReference type="EMBL" id="RUO27705.1"/>
    </source>
</evidence>
<dbReference type="Proteomes" id="UP000287865">
    <property type="component" value="Unassembled WGS sequence"/>
</dbReference>
<dbReference type="GO" id="GO:0005886">
    <property type="term" value="C:plasma membrane"/>
    <property type="evidence" value="ECO:0007669"/>
    <property type="project" value="UniProtKB-SubCell"/>
</dbReference>
<evidence type="ECO:0000256" key="4">
    <source>
        <dbReference type="ARBA" id="ARBA00022989"/>
    </source>
</evidence>
<feature type="transmembrane region" description="Helical" evidence="6">
    <location>
        <begin position="229"/>
        <end position="249"/>
    </location>
</feature>
<dbReference type="CDD" id="cd06662">
    <property type="entry name" value="SURF1"/>
    <property type="match status" value="1"/>
</dbReference>
<evidence type="ECO:0000256" key="1">
    <source>
        <dbReference type="ARBA" id="ARBA00004370"/>
    </source>
</evidence>
<feature type="transmembrane region" description="Helical" evidence="6">
    <location>
        <begin position="21"/>
        <end position="42"/>
    </location>
</feature>
<dbReference type="Pfam" id="PF02104">
    <property type="entry name" value="SURF1"/>
    <property type="match status" value="1"/>
</dbReference>
<comment type="similarity">
    <text evidence="2 6">Belongs to the SURF1 family.</text>
</comment>
<dbReference type="EMBL" id="PIPK01000002">
    <property type="protein sequence ID" value="RUO27705.1"/>
    <property type="molecule type" value="Genomic_DNA"/>
</dbReference>
<keyword evidence="6" id="KW-1003">Cell membrane</keyword>
<keyword evidence="5 6" id="KW-0472">Membrane</keyword>
<evidence type="ECO:0000313" key="10">
    <source>
        <dbReference type="Proteomes" id="UP000287865"/>
    </source>
</evidence>
<dbReference type="PANTHER" id="PTHR23427">
    <property type="entry name" value="SURFEIT LOCUS PROTEIN"/>
    <property type="match status" value="1"/>
</dbReference>
<reference evidence="8 10" key="1">
    <citation type="journal article" date="2018" name="Front. Microbiol.">
        <title>Genome-Based Analysis Reveals the Taxonomy and Diversity of the Family Idiomarinaceae.</title>
        <authorList>
            <person name="Liu Y."/>
            <person name="Lai Q."/>
            <person name="Shao Z."/>
        </authorList>
    </citation>
    <scope>NUCLEOTIDE SEQUENCE [LARGE SCALE GENOMIC DNA]</scope>
    <source>
        <strain evidence="8 10">CF12-14</strain>
    </source>
</reference>
<dbReference type="InterPro" id="IPR002994">
    <property type="entry name" value="Surf1/Shy1"/>
</dbReference>
<proteinExistence type="inferred from homology"/>
<dbReference type="PANTHER" id="PTHR23427:SF2">
    <property type="entry name" value="SURFEIT LOCUS PROTEIN 1"/>
    <property type="match status" value="1"/>
</dbReference>
<keyword evidence="4 6" id="KW-1133">Transmembrane helix</keyword>
<dbReference type="EMBL" id="QLMD01000003">
    <property type="protein sequence ID" value="RAJ99143.1"/>
    <property type="molecule type" value="Genomic_DNA"/>
</dbReference>
<evidence type="ECO:0000256" key="2">
    <source>
        <dbReference type="ARBA" id="ARBA00007165"/>
    </source>
</evidence>
<dbReference type="RefSeq" id="WP_111568755.1">
    <property type="nucleotide sequence ID" value="NZ_PIPK01000002.1"/>
</dbReference>
<evidence type="ECO:0000256" key="5">
    <source>
        <dbReference type="ARBA" id="ARBA00023136"/>
    </source>
</evidence>
<dbReference type="InterPro" id="IPR045214">
    <property type="entry name" value="Surf1/Surf4"/>
</dbReference>
<evidence type="ECO:0000313" key="7">
    <source>
        <dbReference type="EMBL" id="RAJ99143.1"/>
    </source>
</evidence>
<keyword evidence="10" id="KW-1185">Reference proteome</keyword>
<comment type="caution">
    <text evidence="7">The sequence shown here is derived from an EMBL/GenBank/DDBJ whole genome shotgun (WGS) entry which is preliminary data.</text>
</comment>
<dbReference type="OrthoDB" id="9789940at2"/>
<accession>A0A327X2M8</accession>
<evidence type="ECO:0000256" key="6">
    <source>
        <dbReference type="RuleBase" id="RU363076"/>
    </source>
</evidence>
<reference evidence="7 9" key="2">
    <citation type="submission" date="2018-06" db="EMBL/GenBank/DDBJ databases">
        <title>Genomic Encyclopedia of Type Strains, Phase III (KMG-III): the genomes of soil and plant-associated and newly described type strains.</title>
        <authorList>
            <person name="Whitman W."/>
        </authorList>
    </citation>
    <scope>NUCLEOTIDE SEQUENCE [LARGE SCALE GENOMIC DNA]</scope>
    <source>
        <strain evidence="7 9">CGMCC 1.15366</strain>
    </source>
</reference>
<comment type="subcellular location">
    <subcellularLocation>
        <location evidence="6">Cell membrane</location>
        <topology evidence="6">Multi-pass membrane protein</topology>
    </subcellularLocation>
    <subcellularLocation>
        <location evidence="1">Membrane</location>
    </subcellularLocation>
</comment>
<evidence type="ECO:0000313" key="9">
    <source>
        <dbReference type="Proteomes" id="UP000249203"/>
    </source>
</evidence>
<name>A0A327X2M8_9GAMM</name>
<protein>
    <recommendedName>
        <fullName evidence="6">SURF1-like protein</fullName>
    </recommendedName>
</protein>
<evidence type="ECO:0000256" key="3">
    <source>
        <dbReference type="ARBA" id="ARBA00022692"/>
    </source>
</evidence>
<organism evidence="7 9">
    <name type="scientific">Aliidiomarina maris</name>
    <dbReference type="NCBI Taxonomy" id="531312"/>
    <lineage>
        <taxon>Bacteria</taxon>
        <taxon>Pseudomonadati</taxon>
        <taxon>Pseudomonadota</taxon>
        <taxon>Gammaproteobacteria</taxon>
        <taxon>Alteromonadales</taxon>
        <taxon>Idiomarinaceae</taxon>
        <taxon>Aliidiomarina</taxon>
    </lineage>
</organism>
<dbReference type="AlphaFoldDB" id="A0A327X2M8"/>
<sequence length="268" mass="29834">MSFLGLSRRSSANTDNKQFRLHPGACVVTLLAIVILVKLGLWQIDRGQEKQAILDQHASAASLPATDITPAFIEQGEWQQDQRVAVHGQFQSGHYFLIDNQTSNGRVGYHVVALLSADADNQASMPKVPVNLGWVQLPGTRSTLPEITLPEGRVNVEGRLNIPAARPFLLNEQQFSDTLPQRIQYLELASIRQQTGLALTDFSILLDEDIEYGFTRDWPVVISEPHRHYAYAVQWFGLAIAALVVFLVASRRSVPSSSLQETHNNDKK</sequence>
<keyword evidence="3 6" id="KW-0812">Transmembrane</keyword>
<gene>
    <name evidence="7" type="ORF">B0I24_103137</name>
    <name evidence="8" type="ORF">CWE07_03560</name>
</gene>